<accession>A0ABP8JQP0</accession>
<dbReference type="InterPro" id="IPR016181">
    <property type="entry name" value="Acyl_CoA_acyltransferase"/>
</dbReference>
<evidence type="ECO:0000259" key="1">
    <source>
        <dbReference type="PROSITE" id="PS51186"/>
    </source>
</evidence>
<feature type="domain" description="N-acetyltransferase" evidence="1">
    <location>
        <begin position="64"/>
        <end position="205"/>
    </location>
</feature>
<dbReference type="RefSeq" id="WP_159902276.1">
    <property type="nucleotide sequence ID" value="NZ_BAABFX010000025.1"/>
</dbReference>
<organism evidence="2 3">
    <name type="scientific">Ornithinibacter aureus</name>
    <dbReference type="NCBI Taxonomy" id="622664"/>
    <lineage>
        <taxon>Bacteria</taxon>
        <taxon>Bacillati</taxon>
        <taxon>Actinomycetota</taxon>
        <taxon>Actinomycetes</taxon>
        <taxon>Micrococcales</taxon>
        <taxon>Intrasporangiaceae</taxon>
        <taxon>Ornithinibacter</taxon>
    </lineage>
</organism>
<evidence type="ECO:0000313" key="3">
    <source>
        <dbReference type="Proteomes" id="UP001500390"/>
    </source>
</evidence>
<protein>
    <recommendedName>
        <fullName evidence="1">N-acetyltransferase domain-containing protein</fullName>
    </recommendedName>
</protein>
<dbReference type="Gene3D" id="3.40.630.30">
    <property type="match status" value="1"/>
</dbReference>
<dbReference type="SUPFAM" id="SSF55729">
    <property type="entry name" value="Acyl-CoA N-acyltransferases (Nat)"/>
    <property type="match status" value="1"/>
</dbReference>
<keyword evidence="3" id="KW-1185">Reference proteome</keyword>
<dbReference type="InterPro" id="IPR000182">
    <property type="entry name" value="GNAT_dom"/>
</dbReference>
<dbReference type="PROSITE" id="PS51186">
    <property type="entry name" value="GNAT"/>
    <property type="match status" value="1"/>
</dbReference>
<name>A0ABP8JQP0_9MICO</name>
<dbReference type="EMBL" id="BAABFX010000025">
    <property type="protein sequence ID" value="GAA4394372.1"/>
    <property type="molecule type" value="Genomic_DNA"/>
</dbReference>
<gene>
    <name evidence="2" type="ORF">GCM10023153_15370</name>
</gene>
<evidence type="ECO:0000313" key="2">
    <source>
        <dbReference type="EMBL" id="GAA4394372.1"/>
    </source>
</evidence>
<reference evidence="3" key="1">
    <citation type="journal article" date="2019" name="Int. J. Syst. Evol. Microbiol.">
        <title>The Global Catalogue of Microorganisms (GCM) 10K type strain sequencing project: providing services to taxonomists for standard genome sequencing and annotation.</title>
        <authorList>
            <consortium name="The Broad Institute Genomics Platform"/>
            <consortium name="The Broad Institute Genome Sequencing Center for Infectious Disease"/>
            <person name="Wu L."/>
            <person name="Ma J."/>
        </authorList>
    </citation>
    <scope>NUCLEOTIDE SEQUENCE [LARGE SCALE GENOMIC DNA]</scope>
    <source>
        <strain evidence="3">JCM 17738</strain>
    </source>
</reference>
<dbReference type="Proteomes" id="UP001500390">
    <property type="component" value="Unassembled WGS sequence"/>
</dbReference>
<proteinExistence type="predicted"/>
<sequence>MHAWRGPRDDVDGSWQRVAPWHPRAHAVVAVTGRAMITAPDDVSDADLEALGVDGFGQAHDPRVMTRLAGPTGWVDVLDAVLLASGTGSPDPRVVPRPDLIDHPRVRHAVPIRSDVRVYGFEGDDESVLTLGVGLGGLAEMSLQVGPNRRGQGLGTVLAAAARGLVPFDEPVVACVSPANVPSLRALLSAGFDPVGSVQVYLPDR</sequence>
<comment type="caution">
    <text evidence="2">The sequence shown here is derived from an EMBL/GenBank/DDBJ whole genome shotgun (WGS) entry which is preliminary data.</text>
</comment>